<gene>
    <name evidence="10" type="ORF">ACFSQ6_03675</name>
</gene>
<comment type="caution">
    <text evidence="10">The sequence shown here is derived from an EMBL/GenBank/DDBJ whole genome shotgun (WGS) entry which is preliminary data.</text>
</comment>
<dbReference type="InterPro" id="IPR002137">
    <property type="entry name" value="Beta-lactam_class-D_AS"/>
</dbReference>
<evidence type="ECO:0000313" key="11">
    <source>
        <dbReference type="Proteomes" id="UP001597418"/>
    </source>
</evidence>
<evidence type="ECO:0000259" key="9">
    <source>
        <dbReference type="Pfam" id="PF00905"/>
    </source>
</evidence>
<comment type="catalytic activity">
    <reaction evidence="1 7">
        <text>a beta-lactam + H2O = a substituted beta-amino acid</text>
        <dbReference type="Rhea" id="RHEA:20401"/>
        <dbReference type="ChEBI" id="CHEBI:15377"/>
        <dbReference type="ChEBI" id="CHEBI:35627"/>
        <dbReference type="ChEBI" id="CHEBI:140347"/>
        <dbReference type="EC" id="3.5.2.6"/>
    </reaction>
</comment>
<evidence type="ECO:0000256" key="8">
    <source>
        <dbReference type="SAM" id="SignalP"/>
    </source>
</evidence>
<dbReference type="RefSeq" id="WP_066755610.1">
    <property type="nucleotide sequence ID" value="NZ_JBHUMB010000006.1"/>
</dbReference>
<dbReference type="Gene3D" id="3.40.710.10">
    <property type="entry name" value="DD-peptidase/beta-lactamase superfamily"/>
    <property type="match status" value="1"/>
</dbReference>
<dbReference type="EMBL" id="JBHUMB010000006">
    <property type="protein sequence ID" value="MFD2742484.1"/>
    <property type="molecule type" value="Genomic_DNA"/>
</dbReference>
<evidence type="ECO:0000313" key="10">
    <source>
        <dbReference type="EMBL" id="MFD2742484.1"/>
    </source>
</evidence>
<proteinExistence type="inferred from homology"/>
<evidence type="ECO:0000256" key="4">
    <source>
        <dbReference type="ARBA" id="ARBA00022729"/>
    </source>
</evidence>
<feature type="domain" description="Penicillin-binding protein transpeptidase" evidence="9">
    <location>
        <begin position="63"/>
        <end position="251"/>
    </location>
</feature>
<comment type="similarity">
    <text evidence="2 7">Belongs to the class-D beta-lactamase family.</text>
</comment>
<reference evidence="11" key="1">
    <citation type="journal article" date="2019" name="Int. J. Syst. Evol. Microbiol.">
        <title>The Global Catalogue of Microorganisms (GCM) 10K type strain sequencing project: providing services to taxonomists for standard genome sequencing and annotation.</title>
        <authorList>
            <consortium name="The Broad Institute Genomics Platform"/>
            <consortium name="The Broad Institute Genome Sequencing Center for Infectious Disease"/>
            <person name="Wu L."/>
            <person name="Ma J."/>
        </authorList>
    </citation>
    <scope>NUCLEOTIDE SEQUENCE [LARGE SCALE GENOMIC DNA]</scope>
    <source>
        <strain evidence="11">KCTC 42247</strain>
    </source>
</reference>
<dbReference type="InterPro" id="IPR012338">
    <property type="entry name" value="Beta-lactam/transpept-like"/>
</dbReference>
<keyword evidence="6 7" id="KW-0046">Antibiotic resistance</keyword>
<feature type="chain" id="PRO_5046205065" description="Beta-lactamase" evidence="8">
    <location>
        <begin position="23"/>
        <end position="276"/>
    </location>
</feature>
<sequence>MHYLRSIFFVIALATYTGLAQAQPSQSDRYAAQFQDILDQHQMKGTILVFDVQQDRYFSNDFEWASQGFLPASTFKIPNTLIALETGVVVNDANTVLPWDGKKRYSKAWEKDLSLKDAFRLSCVPCYQEIAGKIGLLRMRQFLQQFSYTNMDVRDETLQHFWLVGASKISAFQQVAFLRNFYSRHIKLSDHTYDTMRQILEIESTANYSLSGKTGWSTDHGDNGWFVGYLRRGEAMYYFAANIEPKDAQKADEFLAGREKAVRQALQVLGAFEERK</sequence>
<name>A0ABW5U9J3_9SPHI</name>
<accession>A0ABW5U9J3</accession>
<evidence type="ECO:0000256" key="7">
    <source>
        <dbReference type="RuleBase" id="RU361140"/>
    </source>
</evidence>
<evidence type="ECO:0000256" key="2">
    <source>
        <dbReference type="ARBA" id="ARBA00007898"/>
    </source>
</evidence>
<dbReference type="PANTHER" id="PTHR30627">
    <property type="entry name" value="PEPTIDOGLYCAN D,D-TRANSPEPTIDASE"/>
    <property type="match status" value="1"/>
</dbReference>
<evidence type="ECO:0000256" key="5">
    <source>
        <dbReference type="ARBA" id="ARBA00022801"/>
    </source>
</evidence>
<evidence type="ECO:0000256" key="6">
    <source>
        <dbReference type="ARBA" id="ARBA00023251"/>
    </source>
</evidence>
<dbReference type="Pfam" id="PF00905">
    <property type="entry name" value="Transpeptidase"/>
    <property type="match status" value="1"/>
</dbReference>
<keyword evidence="4 8" id="KW-0732">Signal</keyword>
<evidence type="ECO:0000256" key="1">
    <source>
        <dbReference type="ARBA" id="ARBA00001526"/>
    </source>
</evidence>
<dbReference type="SUPFAM" id="SSF56601">
    <property type="entry name" value="beta-lactamase/transpeptidase-like"/>
    <property type="match status" value="1"/>
</dbReference>
<keyword evidence="5 7" id="KW-0378">Hydrolase</keyword>
<dbReference type="InterPro" id="IPR050515">
    <property type="entry name" value="Beta-lactam/transpept"/>
</dbReference>
<dbReference type="Proteomes" id="UP001597418">
    <property type="component" value="Unassembled WGS sequence"/>
</dbReference>
<evidence type="ECO:0000256" key="3">
    <source>
        <dbReference type="ARBA" id="ARBA00012865"/>
    </source>
</evidence>
<organism evidence="10 11">
    <name type="scientific">Sphingobacterium populi</name>
    <dbReference type="NCBI Taxonomy" id="1812824"/>
    <lineage>
        <taxon>Bacteria</taxon>
        <taxon>Pseudomonadati</taxon>
        <taxon>Bacteroidota</taxon>
        <taxon>Sphingobacteriia</taxon>
        <taxon>Sphingobacteriales</taxon>
        <taxon>Sphingobacteriaceae</taxon>
        <taxon>Sphingobacterium</taxon>
    </lineage>
</organism>
<dbReference type="InterPro" id="IPR001460">
    <property type="entry name" value="PCN-bd_Tpept"/>
</dbReference>
<protein>
    <recommendedName>
        <fullName evidence="3 7">Beta-lactamase</fullName>
        <ecNumber evidence="3 7">3.5.2.6</ecNumber>
    </recommendedName>
</protein>
<keyword evidence="11" id="KW-1185">Reference proteome</keyword>
<dbReference type="PROSITE" id="PS00337">
    <property type="entry name" value="BETA_LACTAMASE_D"/>
    <property type="match status" value="1"/>
</dbReference>
<dbReference type="PANTHER" id="PTHR30627:SF6">
    <property type="entry name" value="BETA-LACTAMASE YBXI-RELATED"/>
    <property type="match status" value="1"/>
</dbReference>
<feature type="signal peptide" evidence="8">
    <location>
        <begin position="1"/>
        <end position="22"/>
    </location>
</feature>
<dbReference type="EC" id="3.5.2.6" evidence="3 7"/>